<dbReference type="SUPFAM" id="SSF48452">
    <property type="entry name" value="TPR-like"/>
    <property type="match status" value="1"/>
</dbReference>
<dbReference type="AlphaFoldDB" id="A0A7W7HR03"/>
<evidence type="ECO:0000313" key="3">
    <source>
        <dbReference type="Proteomes" id="UP000590511"/>
    </source>
</evidence>
<sequence length="259" mass="28162">MTDLVNDSTAVVGEQWPTPDAVMKTPAGSDDFDTQRMGELEGLLESVDPTVTGWILDLAEAAILRFGEAGEGPDDQALAWLRYAQRATTVLACPLSERSCAANTELGRLCLHLGRVREAAAAWEVAVLGAEQRQQRDLANWARLYWAQCLHSLGSCGDAVAVLRRAGGGQHGDVVVAQILCLRLLGRCGRQDDAAALWSAMEMSTTPTLRRQALNDLRSPANRVLNKADARTHEMVCAYRRRVTKGASQQVPRFEVGHG</sequence>
<reference evidence="1 4" key="2">
    <citation type="submission" date="2021-01" db="EMBL/GenBank/DDBJ databases">
        <title>Whole genome shotgun sequence of Actinoplanes lobatus NBRC 12513.</title>
        <authorList>
            <person name="Komaki H."/>
            <person name="Tamura T."/>
        </authorList>
    </citation>
    <scope>NUCLEOTIDE SEQUENCE [LARGE SCALE GENOMIC DNA]</scope>
    <source>
        <strain evidence="1 4">NBRC 12513</strain>
    </source>
</reference>
<evidence type="ECO:0000313" key="4">
    <source>
        <dbReference type="Proteomes" id="UP000631312"/>
    </source>
</evidence>
<dbReference type="EMBL" id="JACHNC010000001">
    <property type="protein sequence ID" value="MBB4755123.1"/>
    <property type="molecule type" value="Genomic_DNA"/>
</dbReference>
<evidence type="ECO:0000313" key="2">
    <source>
        <dbReference type="EMBL" id="MBB4755123.1"/>
    </source>
</evidence>
<protein>
    <submittedName>
        <fullName evidence="2">Uncharacterized protein</fullName>
    </submittedName>
</protein>
<evidence type="ECO:0000313" key="1">
    <source>
        <dbReference type="EMBL" id="GIE40562.1"/>
    </source>
</evidence>
<comment type="caution">
    <text evidence="2">The sequence shown here is derived from an EMBL/GenBank/DDBJ whole genome shotgun (WGS) entry which is preliminary data.</text>
</comment>
<gene>
    <name evidence="1" type="ORF">Alo02nite_34600</name>
    <name evidence="2" type="ORF">BJ964_009284</name>
</gene>
<reference evidence="2 3" key="1">
    <citation type="submission" date="2020-08" db="EMBL/GenBank/DDBJ databases">
        <title>Sequencing the genomes of 1000 actinobacteria strains.</title>
        <authorList>
            <person name="Klenk H.-P."/>
        </authorList>
    </citation>
    <scope>NUCLEOTIDE SEQUENCE [LARGE SCALE GENOMIC DNA]</scope>
    <source>
        <strain evidence="2 3">DSM 43150</strain>
    </source>
</reference>
<organism evidence="2 3">
    <name type="scientific">Actinoplanes lobatus</name>
    <dbReference type="NCBI Taxonomy" id="113568"/>
    <lineage>
        <taxon>Bacteria</taxon>
        <taxon>Bacillati</taxon>
        <taxon>Actinomycetota</taxon>
        <taxon>Actinomycetes</taxon>
        <taxon>Micromonosporales</taxon>
        <taxon>Micromonosporaceae</taxon>
        <taxon>Actinoplanes</taxon>
    </lineage>
</organism>
<dbReference type="Proteomes" id="UP000590511">
    <property type="component" value="Unassembled WGS sequence"/>
</dbReference>
<dbReference type="RefSeq" id="WP_188126578.1">
    <property type="nucleotide sequence ID" value="NZ_BOMP01000050.1"/>
</dbReference>
<dbReference type="Proteomes" id="UP000631312">
    <property type="component" value="Unassembled WGS sequence"/>
</dbReference>
<proteinExistence type="predicted"/>
<accession>A0A7W7HR03</accession>
<dbReference type="InterPro" id="IPR011990">
    <property type="entry name" value="TPR-like_helical_dom_sf"/>
</dbReference>
<dbReference type="EMBL" id="BOMP01000050">
    <property type="protein sequence ID" value="GIE40562.1"/>
    <property type="molecule type" value="Genomic_DNA"/>
</dbReference>
<name>A0A7W7HR03_9ACTN</name>
<keyword evidence="4" id="KW-1185">Reference proteome</keyword>